<evidence type="ECO:0000256" key="1">
    <source>
        <dbReference type="SAM" id="MobiDB-lite"/>
    </source>
</evidence>
<comment type="caution">
    <text evidence="2">The sequence shown here is derived from an EMBL/GenBank/DDBJ whole genome shotgun (WGS) entry which is preliminary data.</text>
</comment>
<evidence type="ECO:0000313" key="3">
    <source>
        <dbReference type="Proteomes" id="UP000186922"/>
    </source>
</evidence>
<proteinExistence type="predicted"/>
<accession>A0A1D1UT10</accession>
<reference evidence="2 3" key="1">
    <citation type="journal article" date="2016" name="Nat. Commun.">
        <title>Extremotolerant tardigrade genome and improved radiotolerance of human cultured cells by tardigrade-unique protein.</title>
        <authorList>
            <person name="Hashimoto T."/>
            <person name="Horikawa D.D."/>
            <person name="Saito Y."/>
            <person name="Kuwahara H."/>
            <person name="Kozuka-Hata H."/>
            <person name="Shin-I T."/>
            <person name="Minakuchi Y."/>
            <person name="Ohishi K."/>
            <person name="Motoyama A."/>
            <person name="Aizu T."/>
            <person name="Enomoto A."/>
            <person name="Kondo K."/>
            <person name="Tanaka S."/>
            <person name="Hara Y."/>
            <person name="Koshikawa S."/>
            <person name="Sagara H."/>
            <person name="Miura T."/>
            <person name="Yokobori S."/>
            <person name="Miyagawa K."/>
            <person name="Suzuki Y."/>
            <person name="Kubo T."/>
            <person name="Oyama M."/>
            <person name="Kohara Y."/>
            <person name="Fujiyama A."/>
            <person name="Arakawa K."/>
            <person name="Katayama T."/>
            <person name="Toyoda A."/>
            <person name="Kunieda T."/>
        </authorList>
    </citation>
    <scope>NUCLEOTIDE SEQUENCE [LARGE SCALE GENOMIC DNA]</scope>
    <source>
        <strain evidence="2 3">YOKOZUNA-1</strain>
    </source>
</reference>
<dbReference type="OrthoDB" id="6509413at2759"/>
<sequence>MPQLKERTLILRKINHPIGFLPSSAGFCVPSSDESDQSSAGSSISDDEVTSNCGAAQHGERRGLLAGTAEKKSMKKCIFEQSAFPNYLGFVDETLIASVNKPNMECSDYFSHKSMYGINTLIVCDDQKRIRYWFRGISWVRARQPRIKQLQALEVS</sequence>
<keyword evidence="3" id="KW-1185">Reference proteome</keyword>
<feature type="region of interest" description="Disordered" evidence="1">
    <location>
        <begin position="29"/>
        <end position="56"/>
    </location>
</feature>
<gene>
    <name evidence="2" type="primary">RvY_02048-1</name>
    <name evidence="2" type="synonym">RvY_02048.1</name>
    <name evidence="2" type="ORF">RvY_02048</name>
</gene>
<evidence type="ECO:0000313" key="2">
    <source>
        <dbReference type="EMBL" id="GAU89503.1"/>
    </source>
</evidence>
<protein>
    <submittedName>
        <fullName evidence="2">Uncharacterized protein</fullName>
    </submittedName>
</protein>
<dbReference type="Proteomes" id="UP000186922">
    <property type="component" value="Unassembled WGS sequence"/>
</dbReference>
<dbReference type="EMBL" id="BDGG01000001">
    <property type="protein sequence ID" value="GAU89503.1"/>
    <property type="molecule type" value="Genomic_DNA"/>
</dbReference>
<dbReference type="AlphaFoldDB" id="A0A1D1UT10"/>
<name>A0A1D1UT10_RAMVA</name>
<organism evidence="2 3">
    <name type="scientific">Ramazzottius varieornatus</name>
    <name type="common">Water bear</name>
    <name type="synonym">Tardigrade</name>
    <dbReference type="NCBI Taxonomy" id="947166"/>
    <lineage>
        <taxon>Eukaryota</taxon>
        <taxon>Metazoa</taxon>
        <taxon>Ecdysozoa</taxon>
        <taxon>Tardigrada</taxon>
        <taxon>Eutardigrada</taxon>
        <taxon>Parachela</taxon>
        <taxon>Hypsibioidea</taxon>
        <taxon>Ramazzottiidae</taxon>
        <taxon>Ramazzottius</taxon>
    </lineage>
</organism>